<keyword evidence="2" id="KW-1185">Reference proteome</keyword>
<sequence length="201" mass="23094">MIWVILYDIPNTSEQFEVSLSPISDVIDSTYPTATKSSSNITWKGEYTTEDNGHCKLTVEHRQYMFLFYTTLPLGPFTYSAQIVILNGKTYLEEFEKLVSKFGLNTTESNDMVTNWTIEMSQSKYTALTLFDNSVDTFIPLSVKGFTQKHRVLIGIESINQEQLDSLRSQNKISQIDDIQQRVRPTGKYVVEWGGVETHFY</sequence>
<evidence type="ECO:0000313" key="2">
    <source>
        <dbReference type="Proteomes" id="UP000014680"/>
    </source>
</evidence>
<dbReference type="KEGG" id="eiv:EIN_108580"/>
<proteinExistence type="predicted"/>
<protein>
    <submittedName>
        <fullName evidence="1">Uncharacterized protein</fullName>
    </submittedName>
</protein>
<dbReference type="Proteomes" id="UP000014680">
    <property type="component" value="Unassembled WGS sequence"/>
</dbReference>
<dbReference type="EMBL" id="KB206180">
    <property type="protein sequence ID" value="ELP94696.1"/>
    <property type="molecule type" value="Genomic_DNA"/>
</dbReference>
<dbReference type="OrthoDB" id="25501at2759"/>
<reference evidence="1 2" key="1">
    <citation type="submission" date="2012-10" db="EMBL/GenBank/DDBJ databases">
        <authorList>
            <person name="Zafar N."/>
            <person name="Inman J."/>
            <person name="Hall N."/>
            <person name="Lorenzi H."/>
            <person name="Caler E."/>
        </authorList>
    </citation>
    <scope>NUCLEOTIDE SEQUENCE [LARGE SCALE GENOMIC DNA]</scope>
    <source>
        <strain evidence="1 2">IP1</strain>
    </source>
</reference>
<gene>
    <name evidence="1" type="ORF">EIN_108580</name>
</gene>
<name>L7FPK6_ENTIV</name>
<organism evidence="1 2">
    <name type="scientific">Entamoeba invadens IP1</name>
    <dbReference type="NCBI Taxonomy" id="370355"/>
    <lineage>
        <taxon>Eukaryota</taxon>
        <taxon>Amoebozoa</taxon>
        <taxon>Evosea</taxon>
        <taxon>Archamoebae</taxon>
        <taxon>Mastigamoebida</taxon>
        <taxon>Entamoebidae</taxon>
        <taxon>Entamoeba</taxon>
    </lineage>
</organism>
<dbReference type="GeneID" id="14893684"/>
<accession>L7FPK6</accession>
<dbReference type="RefSeq" id="XP_004261467.1">
    <property type="nucleotide sequence ID" value="XM_004261419.1"/>
</dbReference>
<dbReference type="AlphaFoldDB" id="L7FPK6"/>
<dbReference type="OMA" id="WTIEMSQ"/>
<evidence type="ECO:0000313" key="1">
    <source>
        <dbReference type="EMBL" id="ELP94696.1"/>
    </source>
</evidence>
<dbReference type="VEuPathDB" id="AmoebaDB:EIN_108580"/>